<dbReference type="Proteomes" id="UP000831796">
    <property type="component" value="Chromosome"/>
</dbReference>
<accession>A0A8T9Q448</accession>
<feature type="transmembrane region" description="Helical" evidence="1">
    <location>
        <begin position="47"/>
        <end position="64"/>
    </location>
</feature>
<evidence type="ECO:0000313" key="2">
    <source>
        <dbReference type="EMBL" id="UOQ72354.1"/>
    </source>
</evidence>
<proteinExistence type="predicted"/>
<gene>
    <name evidence="2" type="ORF">MUN79_28085</name>
</gene>
<name>A0A8T9Q448_9BACT</name>
<dbReference type="RefSeq" id="WP_244675741.1">
    <property type="nucleotide sequence ID" value="NZ_CP095046.1"/>
</dbReference>
<organism evidence="2 3">
    <name type="scientific">Hymenobacter cellulosilyticus</name>
    <dbReference type="NCBI Taxonomy" id="2932248"/>
    <lineage>
        <taxon>Bacteria</taxon>
        <taxon>Pseudomonadati</taxon>
        <taxon>Bacteroidota</taxon>
        <taxon>Cytophagia</taxon>
        <taxon>Cytophagales</taxon>
        <taxon>Hymenobacteraceae</taxon>
        <taxon>Hymenobacter</taxon>
    </lineage>
</organism>
<dbReference type="KEGG" id="hcu:MUN79_28085"/>
<keyword evidence="1" id="KW-0472">Membrane</keyword>
<keyword evidence="1" id="KW-0812">Transmembrane</keyword>
<evidence type="ECO:0000256" key="1">
    <source>
        <dbReference type="SAM" id="Phobius"/>
    </source>
</evidence>
<sequence>MRPRLKGAQSTVGVFNARPDDPFYQDVLDSADNTLQRRDAYTEVRRYANYILLALGVVALVGWWRSGRRE</sequence>
<dbReference type="EMBL" id="CP095046">
    <property type="protein sequence ID" value="UOQ72354.1"/>
    <property type="molecule type" value="Genomic_DNA"/>
</dbReference>
<keyword evidence="3" id="KW-1185">Reference proteome</keyword>
<protein>
    <submittedName>
        <fullName evidence="2">Uncharacterized protein</fullName>
    </submittedName>
</protein>
<dbReference type="AlphaFoldDB" id="A0A8T9Q448"/>
<keyword evidence="1" id="KW-1133">Transmembrane helix</keyword>
<evidence type="ECO:0000313" key="3">
    <source>
        <dbReference type="Proteomes" id="UP000831796"/>
    </source>
</evidence>
<reference evidence="2" key="1">
    <citation type="submission" date="2022-04" db="EMBL/GenBank/DDBJ databases">
        <title>Hymenobacter sp. isolated from the air.</title>
        <authorList>
            <person name="Won M."/>
            <person name="Lee C.-M."/>
            <person name="Woen H.-Y."/>
            <person name="Kwon S.-W."/>
        </authorList>
    </citation>
    <scope>NUCLEOTIDE SEQUENCE</scope>
    <source>
        <strain evidence="2">5116S-3</strain>
    </source>
</reference>